<dbReference type="Pfam" id="PF13352">
    <property type="entry name" value="DUF4100"/>
    <property type="match status" value="1"/>
</dbReference>
<feature type="domain" description="DUF4100" evidence="1">
    <location>
        <begin position="9"/>
        <end position="55"/>
    </location>
</feature>
<dbReference type="HOGENOM" id="CLU_2764828_0_0_1"/>
<dbReference type="OrthoDB" id="5535068at2759"/>
<evidence type="ECO:0000313" key="3">
    <source>
        <dbReference type="Proteomes" id="UP000008370"/>
    </source>
</evidence>
<evidence type="ECO:0000313" key="2">
    <source>
        <dbReference type="EMBL" id="EKM48576.1"/>
    </source>
</evidence>
<dbReference type="InterPro" id="IPR025165">
    <property type="entry name" value="DUF4100"/>
</dbReference>
<dbReference type="KEGG" id="pco:PHACADRAFT_64836"/>
<protein>
    <recommendedName>
        <fullName evidence="1">DUF4100 domain-containing protein</fullName>
    </recommendedName>
</protein>
<reference evidence="2" key="1">
    <citation type="journal article" date="2012" name="BMC Genomics">
        <title>Comparative genomics of the white-rot fungi, Phanerochaete carnosa and P. chrysosporium, to elucidate the genetic basis of the distinct wood types they colonize.</title>
        <authorList>
            <person name="Suzuki H."/>
            <person name="MacDonald J."/>
            <person name="Syed K."/>
            <person name="Salamov A."/>
            <person name="Hori C."/>
            <person name="Aerts A."/>
            <person name="Henrissat B."/>
            <person name="Wiebenga A."/>
            <person name="vanKuyk P.A."/>
            <person name="Barry K."/>
            <person name="Lindquist E."/>
            <person name="LaButti K."/>
            <person name="Lapidus A."/>
            <person name="Lucas S."/>
            <person name="Coutinho P."/>
            <person name="Gong Y."/>
            <person name="Samejima M."/>
            <person name="Mahadevan R."/>
            <person name="Abou-Zaid M."/>
            <person name="de Vries R.P."/>
            <person name="Igarashi K."/>
            <person name="Yadav J.S."/>
            <person name="Grigoriev I.V."/>
            <person name="Master E.R."/>
        </authorList>
    </citation>
    <scope>NUCLEOTIDE SEQUENCE [LARGE SCALE GENOMIC DNA]</scope>
    <source>
        <strain evidence="2">HHB-10118-sp</strain>
    </source>
</reference>
<gene>
    <name evidence="2" type="ORF">PHACADRAFT_64836</name>
</gene>
<name>K5UGG9_PHACS</name>
<dbReference type="InParanoid" id="K5UGG9"/>
<accession>K5UGG9</accession>
<proteinExistence type="predicted"/>
<evidence type="ECO:0000259" key="1">
    <source>
        <dbReference type="Pfam" id="PF13352"/>
    </source>
</evidence>
<dbReference type="Proteomes" id="UP000008370">
    <property type="component" value="Unassembled WGS sequence"/>
</dbReference>
<dbReference type="AlphaFoldDB" id="K5UGG9"/>
<keyword evidence="3" id="KW-1185">Reference proteome</keyword>
<organism evidence="2 3">
    <name type="scientific">Phanerochaete carnosa (strain HHB-10118-sp)</name>
    <name type="common">White-rot fungus</name>
    <name type="synonym">Peniophora carnosa</name>
    <dbReference type="NCBI Taxonomy" id="650164"/>
    <lineage>
        <taxon>Eukaryota</taxon>
        <taxon>Fungi</taxon>
        <taxon>Dikarya</taxon>
        <taxon>Basidiomycota</taxon>
        <taxon>Agaricomycotina</taxon>
        <taxon>Agaricomycetes</taxon>
        <taxon>Polyporales</taxon>
        <taxon>Phanerochaetaceae</taxon>
        <taxon>Phanerochaete</taxon>
    </lineage>
</organism>
<feature type="non-terminal residue" evidence="2">
    <location>
        <position position="1"/>
    </location>
</feature>
<sequence length="70" mass="7674">VEKRNPRQSELQSRVDPQKILEKVLGSQIQIAVGDLIGISKPVTTMLQNIIKPKQAIIASTQPDKKSVVA</sequence>
<dbReference type="GeneID" id="18920214"/>
<dbReference type="EMBL" id="JH930917">
    <property type="protein sequence ID" value="EKM48576.1"/>
    <property type="molecule type" value="Genomic_DNA"/>
</dbReference>
<feature type="non-terminal residue" evidence="2">
    <location>
        <position position="70"/>
    </location>
</feature>
<dbReference type="RefSeq" id="XP_007402873.1">
    <property type="nucleotide sequence ID" value="XM_007402811.1"/>
</dbReference>